<dbReference type="CDD" id="cd18689">
    <property type="entry name" value="PIN_VapC-like"/>
    <property type="match status" value="1"/>
</dbReference>
<evidence type="ECO:0000256" key="3">
    <source>
        <dbReference type="ARBA" id="ARBA00022722"/>
    </source>
</evidence>
<dbReference type="EMBL" id="CAADFU010000118">
    <property type="protein sequence ID" value="VFK48259.1"/>
    <property type="molecule type" value="Genomic_DNA"/>
</dbReference>
<keyword evidence="5" id="KW-0378">Hydrolase</keyword>
<evidence type="ECO:0000313" key="10">
    <source>
        <dbReference type="EMBL" id="VFK48259.1"/>
    </source>
</evidence>
<name>A0A450Z3D6_9GAMM</name>
<protein>
    <submittedName>
        <fullName evidence="10">Predicted nucleic acid-binding protein, contains PIN domain</fullName>
    </submittedName>
</protein>
<evidence type="ECO:0000256" key="5">
    <source>
        <dbReference type="ARBA" id="ARBA00022801"/>
    </source>
</evidence>
<evidence type="ECO:0000256" key="2">
    <source>
        <dbReference type="ARBA" id="ARBA00022649"/>
    </source>
</evidence>
<dbReference type="EMBL" id="CAADHB010000133">
    <property type="protein sequence ID" value="VFK80620.1"/>
    <property type="molecule type" value="Genomic_DNA"/>
</dbReference>
<evidence type="ECO:0000256" key="4">
    <source>
        <dbReference type="ARBA" id="ARBA00022723"/>
    </source>
</evidence>
<dbReference type="InterPro" id="IPR050556">
    <property type="entry name" value="Type_II_TA_system_RNase"/>
</dbReference>
<dbReference type="AlphaFoldDB" id="A0A450Z3D6"/>
<dbReference type="PANTHER" id="PTHR33653:SF1">
    <property type="entry name" value="RIBONUCLEASE VAPC2"/>
    <property type="match status" value="1"/>
</dbReference>
<organism evidence="10">
    <name type="scientific">Candidatus Kentrum sp. SD</name>
    <dbReference type="NCBI Taxonomy" id="2126332"/>
    <lineage>
        <taxon>Bacteria</taxon>
        <taxon>Pseudomonadati</taxon>
        <taxon>Pseudomonadota</taxon>
        <taxon>Gammaproteobacteria</taxon>
        <taxon>Candidatus Kentrum</taxon>
    </lineage>
</organism>
<dbReference type="Gene3D" id="3.40.50.1010">
    <property type="entry name" value="5'-nuclease"/>
    <property type="match status" value="1"/>
</dbReference>
<dbReference type="InterPro" id="IPR029060">
    <property type="entry name" value="PIN-like_dom_sf"/>
</dbReference>
<comment type="similarity">
    <text evidence="7">Belongs to the PINc/VapC protein family.</text>
</comment>
<dbReference type="PANTHER" id="PTHR33653">
    <property type="entry name" value="RIBONUCLEASE VAPC2"/>
    <property type="match status" value="1"/>
</dbReference>
<sequence>MRAKPLNEYVLDTSALMTLIGKEEGTETVRDLLERASSKENRIFISTVTAIEVFYISLRKQGKTVAEERLELLKTLPLTQEPLTPDFCRTIGEIKATKPMSFADCCIAGLAKTKNAILVHKDPEFESVEDEIRQLKLPYKKTT</sequence>
<proteinExistence type="inferred from homology"/>
<keyword evidence="3" id="KW-0540">Nuclease</keyword>
<keyword evidence="6" id="KW-0460">Magnesium</keyword>
<gene>
    <name evidence="11" type="ORF">BECKSD772D_GA0070982_113318</name>
    <name evidence="10" type="ORF">BECKSD772E_GA0070983_111818</name>
    <name evidence="9" type="ORF">BECKSD772F_GA0070984_112217</name>
</gene>
<dbReference type="SUPFAM" id="SSF88723">
    <property type="entry name" value="PIN domain-like"/>
    <property type="match status" value="1"/>
</dbReference>
<evidence type="ECO:0000256" key="7">
    <source>
        <dbReference type="ARBA" id="ARBA00038093"/>
    </source>
</evidence>
<evidence type="ECO:0000313" key="9">
    <source>
        <dbReference type="EMBL" id="VFK42474.1"/>
    </source>
</evidence>
<evidence type="ECO:0000256" key="6">
    <source>
        <dbReference type="ARBA" id="ARBA00022842"/>
    </source>
</evidence>
<evidence type="ECO:0000256" key="1">
    <source>
        <dbReference type="ARBA" id="ARBA00001946"/>
    </source>
</evidence>
<feature type="domain" description="PIN" evidence="8">
    <location>
        <begin position="9"/>
        <end position="129"/>
    </location>
</feature>
<dbReference type="GO" id="GO:0016787">
    <property type="term" value="F:hydrolase activity"/>
    <property type="evidence" value="ECO:0007669"/>
    <property type="project" value="UniProtKB-KW"/>
</dbReference>
<dbReference type="InterPro" id="IPR002716">
    <property type="entry name" value="PIN_dom"/>
</dbReference>
<evidence type="ECO:0000259" key="8">
    <source>
        <dbReference type="Pfam" id="PF01850"/>
    </source>
</evidence>
<dbReference type="Pfam" id="PF01850">
    <property type="entry name" value="PIN"/>
    <property type="match status" value="1"/>
</dbReference>
<evidence type="ECO:0000313" key="11">
    <source>
        <dbReference type="EMBL" id="VFK80620.1"/>
    </source>
</evidence>
<dbReference type="GO" id="GO:0046872">
    <property type="term" value="F:metal ion binding"/>
    <property type="evidence" value="ECO:0007669"/>
    <property type="project" value="UniProtKB-KW"/>
</dbReference>
<keyword evidence="2" id="KW-1277">Toxin-antitoxin system</keyword>
<accession>A0A450Z3D6</accession>
<keyword evidence="4" id="KW-0479">Metal-binding</keyword>
<comment type="cofactor">
    <cofactor evidence="1">
        <name>Mg(2+)</name>
        <dbReference type="ChEBI" id="CHEBI:18420"/>
    </cofactor>
</comment>
<dbReference type="EMBL" id="CAADFR010000122">
    <property type="protein sequence ID" value="VFK42474.1"/>
    <property type="molecule type" value="Genomic_DNA"/>
</dbReference>
<reference evidence="10" key="1">
    <citation type="submission" date="2019-02" db="EMBL/GenBank/DDBJ databases">
        <authorList>
            <person name="Gruber-Vodicka R. H."/>
            <person name="Seah K. B. B."/>
        </authorList>
    </citation>
    <scope>NUCLEOTIDE SEQUENCE</scope>
    <source>
        <strain evidence="11">BECK_S127</strain>
        <strain evidence="10">BECK_S1320</strain>
        <strain evidence="9">BECK_S1321</strain>
    </source>
</reference>
<dbReference type="GO" id="GO:0004518">
    <property type="term" value="F:nuclease activity"/>
    <property type="evidence" value="ECO:0007669"/>
    <property type="project" value="UniProtKB-KW"/>
</dbReference>